<keyword evidence="2" id="KW-0732">Signal</keyword>
<proteinExistence type="predicted"/>
<feature type="transmembrane region" description="Helical" evidence="1">
    <location>
        <begin position="259"/>
        <end position="279"/>
    </location>
</feature>
<gene>
    <name evidence="3" type="ORF">K444DRAFT_439206</name>
</gene>
<sequence>MIILKFLLGLVLALCLQTAGAYDQIICCELAKSKGAFIDDVPPPENQTCGQNYLKGQPAAPSLWAPYKFCSSQCPGMQLSKAGEPTQYTSVLINFILPSVIFSMTIPRRKKIEFNYLFEFERPRRATRYPKVNDYLQLLFSLICFLVLLIPVTIDTVLWITVIVIGAGNMLVGGLYEAHLDYRIMKYTKDMAHGADEDKLRIKRELLVTVASGNLMLEKGNPQKSIPASLTIPGEHAPKNGYEKARSRLLNLLGAQSRFGELVGSPVLFYLGTFLYTTLDLRNSLSDEDTAISLGFGIEWMIIVHVAIVSGCLLASNNPSTSAGIVGSGHEELEHEHRKLQRRATFVGQNHGLESPGWTWERFAHSVLGWSDAYETEFQPISLWERGSNKMKWIKKSEA</sequence>
<dbReference type="InParanoid" id="A0A2J6T594"/>
<dbReference type="GeneID" id="36580905"/>
<evidence type="ECO:0000256" key="1">
    <source>
        <dbReference type="SAM" id="Phobius"/>
    </source>
</evidence>
<feature type="transmembrane region" description="Helical" evidence="1">
    <location>
        <begin position="132"/>
        <end position="150"/>
    </location>
</feature>
<dbReference type="EMBL" id="KZ613828">
    <property type="protein sequence ID" value="PMD58189.1"/>
    <property type="molecule type" value="Genomic_DNA"/>
</dbReference>
<name>A0A2J6T594_9HELO</name>
<evidence type="ECO:0000313" key="4">
    <source>
        <dbReference type="Proteomes" id="UP000235371"/>
    </source>
</evidence>
<dbReference type="RefSeq" id="XP_024735093.1">
    <property type="nucleotide sequence ID" value="XM_024872825.1"/>
</dbReference>
<dbReference type="OrthoDB" id="5392263at2759"/>
<feature type="transmembrane region" description="Helical" evidence="1">
    <location>
        <begin position="88"/>
        <end position="106"/>
    </location>
</feature>
<accession>A0A2J6T594</accession>
<evidence type="ECO:0000313" key="3">
    <source>
        <dbReference type="EMBL" id="PMD58189.1"/>
    </source>
</evidence>
<dbReference type="AlphaFoldDB" id="A0A2J6T594"/>
<keyword evidence="1" id="KW-0812">Transmembrane</keyword>
<keyword evidence="4" id="KW-1185">Reference proteome</keyword>
<protein>
    <submittedName>
        <fullName evidence="3">Uncharacterized protein</fullName>
    </submittedName>
</protein>
<reference evidence="3 4" key="1">
    <citation type="submission" date="2016-04" db="EMBL/GenBank/DDBJ databases">
        <title>A degradative enzymes factory behind the ericoid mycorrhizal symbiosis.</title>
        <authorList>
            <consortium name="DOE Joint Genome Institute"/>
            <person name="Martino E."/>
            <person name="Morin E."/>
            <person name="Grelet G."/>
            <person name="Kuo A."/>
            <person name="Kohler A."/>
            <person name="Daghino S."/>
            <person name="Barry K."/>
            <person name="Choi C."/>
            <person name="Cichocki N."/>
            <person name="Clum A."/>
            <person name="Copeland A."/>
            <person name="Hainaut M."/>
            <person name="Haridas S."/>
            <person name="Labutti K."/>
            <person name="Lindquist E."/>
            <person name="Lipzen A."/>
            <person name="Khouja H.-R."/>
            <person name="Murat C."/>
            <person name="Ohm R."/>
            <person name="Olson A."/>
            <person name="Spatafora J."/>
            <person name="Veneault-Fourrey C."/>
            <person name="Henrissat B."/>
            <person name="Grigoriev I."/>
            <person name="Martin F."/>
            <person name="Perotto S."/>
        </authorList>
    </citation>
    <scope>NUCLEOTIDE SEQUENCE [LARGE SCALE GENOMIC DNA]</scope>
    <source>
        <strain evidence="3 4">E</strain>
    </source>
</reference>
<feature type="chain" id="PRO_5014344885" evidence="2">
    <location>
        <begin position="22"/>
        <end position="399"/>
    </location>
</feature>
<feature type="transmembrane region" description="Helical" evidence="1">
    <location>
        <begin position="156"/>
        <end position="176"/>
    </location>
</feature>
<feature type="signal peptide" evidence="2">
    <location>
        <begin position="1"/>
        <end position="21"/>
    </location>
</feature>
<organism evidence="3 4">
    <name type="scientific">Hyaloscypha bicolor E</name>
    <dbReference type="NCBI Taxonomy" id="1095630"/>
    <lineage>
        <taxon>Eukaryota</taxon>
        <taxon>Fungi</taxon>
        <taxon>Dikarya</taxon>
        <taxon>Ascomycota</taxon>
        <taxon>Pezizomycotina</taxon>
        <taxon>Leotiomycetes</taxon>
        <taxon>Helotiales</taxon>
        <taxon>Hyaloscyphaceae</taxon>
        <taxon>Hyaloscypha</taxon>
        <taxon>Hyaloscypha bicolor</taxon>
    </lineage>
</organism>
<feature type="transmembrane region" description="Helical" evidence="1">
    <location>
        <begin position="291"/>
        <end position="315"/>
    </location>
</feature>
<keyword evidence="1" id="KW-0472">Membrane</keyword>
<keyword evidence="1" id="KW-1133">Transmembrane helix</keyword>
<evidence type="ECO:0000256" key="2">
    <source>
        <dbReference type="SAM" id="SignalP"/>
    </source>
</evidence>
<dbReference type="Proteomes" id="UP000235371">
    <property type="component" value="Unassembled WGS sequence"/>
</dbReference>